<dbReference type="EMBL" id="JBHTMY010000002">
    <property type="protein sequence ID" value="MFD1315006.1"/>
    <property type="molecule type" value="Genomic_DNA"/>
</dbReference>
<gene>
    <name evidence="3" type="ORF">ACFQ39_05215</name>
</gene>
<accession>A0ABW3XZK2</accession>
<dbReference type="InterPro" id="IPR043744">
    <property type="entry name" value="DUF5689"/>
</dbReference>
<reference evidence="4" key="1">
    <citation type="journal article" date="2019" name="Int. J. Syst. Evol. Microbiol.">
        <title>The Global Catalogue of Microorganisms (GCM) 10K type strain sequencing project: providing services to taxonomists for standard genome sequencing and annotation.</title>
        <authorList>
            <consortium name="The Broad Institute Genomics Platform"/>
            <consortium name="The Broad Institute Genome Sequencing Center for Infectious Disease"/>
            <person name="Wu L."/>
            <person name="Ma J."/>
        </authorList>
    </citation>
    <scope>NUCLEOTIDE SEQUENCE [LARGE SCALE GENOMIC DNA]</scope>
    <source>
        <strain evidence="4">CCUG 61485</strain>
    </source>
</reference>
<feature type="domain" description="DUF5689" evidence="2">
    <location>
        <begin position="55"/>
        <end position="260"/>
    </location>
</feature>
<dbReference type="NCBIfam" id="NF038128">
    <property type="entry name" value="choice_anch_J"/>
    <property type="match status" value="1"/>
</dbReference>
<evidence type="ECO:0000313" key="3">
    <source>
        <dbReference type="EMBL" id="MFD1315006.1"/>
    </source>
</evidence>
<protein>
    <submittedName>
        <fullName evidence="3">DUF5689 domain-containing protein</fullName>
    </submittedName>
</protein>
<dbReference type="InterPro" id="IPR032185">
    <property type="entry name" value="DUF5017"/>
</dbReference>
<dbReference type="Pfam" id="PF18942">
    <property type="entry name" value="DUF5689"/>
    <property type="match status" value="1"/>
</dbReference>
<keyword evidence="4" id="KW-1185">Reference proteome</keyword>
<sequence>MKNIFYFFAFLLLNSCEPEEFSIPVPDRIETEMVSNSKIDVIKNILLQSGETIYEFPLEDNTVVEGYVISSDETGNFYKSLIIQDKIENPTCGVEILLDKNDLFTLYNPGRKIYLKLAGLAISQNNGNFFLGYLNLSEVVSIPESLIHQHLIRSLQTEEIQPKKIDIDDFDLFKINTFVQLENVQFSLDELGKSYAGEIFDQYSGEREIIQCNNKLSAFVSTSSFANFRSHIVPNGTGTISGILRKDYYGEKYVIVLNNPSYLNFNSESRCDPVYFNCQLSKENNKNILFFENFEEIKNAKELTEKGWINENIFLGNGKFERKVSDGNAFMRISAYGTGENTLEAWLVSPKIDATLKENSQLSFQTRANFDNAKLLSVWISTNFEGNITSADWEQLDVKISVGPRGGTNIHFVSSGQISLSCLQKSFVIGFKYVGSDPSKTTTYDLDQILITSD</sequence>
<comment type="caution">
    <text evidence="3">The sequence shown here is derived from an EMBL/GenBank/DDBJ whole genome shotgun (WGS) entry which is preliminary data.</text>
</comment>
<dbReference type="Proteomes" id="UP001597201">
    <property type="component" value="Unassembled WGS sequence"/>
</dbReference>
<evidence type="ECO:0000259" key="1">
    <source>
        <dbReference type="Pfam" id="PF16409"/>
    </source>
</evidence>
<evidence type="ECO:0000259" key="2">
    <source>
        <dbReference type="Pfam" id="PF18942"/>
    </source>
</evidence>
<dbReference type="Gene3D" id="2.60.120.200">
    <property type="match status" value="1"/>
</dbReference>
<dbReference type="RefSeq" id="WP_377176930.1">
    <property type="nucleotide sequence ID" value="NZ_JBHTMY010000002.1"/>
</dbReference>
<organism evidence="3 4">
    <name type="scientific">Namhaeicola litoreus</name>
    <dbReference type="NCBI Taxonomy" id="1052145"/>
    <lineage>
        <taxon>Bacteria</taxon>
        <taxon>Pseudomonadati</taxon>
        <taxon>Bacteroidota</taxon>
        <taxon>Flavobacteriia</taxon>
        <taxon>Flavobacteriales</taxon>
        <taxon>Flavobacteriaceae</taxon>
        <taxon>Namhaeicola</taxon>
    </lineage>
</organism>
<proteinExistence type="predicted"/>
<evidence type="ECO:0000313" key="4">
    <source>
        <dbReference type="Proteomes" id="UP001597201"/>
    </source>
</evidence>
<dbReference type="Pfam" id="PF16409">
    <property type="entry name" value="DUF5017"/>
    <property type="match status" value="1"/>
</dbReference>
<name>A0ABW3XZK2_9FLAO</name>
<feature type="domain" description="DUF5017" evidence="1">
    <location>
        <begin position="358"/>
        <end position="443"/>
    </location>
</feature>